<keyword evidence="2" id="KW-1133">Transmembrane helix</keyword>
<protein>
    <submittedName>
        <fullName evidence="3">Uncharacterized protein</fullName>
    </submittedName>
</protein>
<keyword evidence="2" id="KW-0812">Transmembrane</keyword>
<keyword evidence="2" id="KW-0472">Membrane</keyword>
<organism evidence="3 4">
    <name type="scientific">Parafrankia irregularis</name>
    <dbReference type="NCBI Taxonomy" id="795642"/>
    <lineage>
        <taxon>Bacteria</taxon>
        <taxon>Bacillati</taxon>
        <taxon>Actinomycetota</taxon>
        <taxon>Actinomycetes</taxon>
        <taxon>Frankiales</taxon>
        <taxon>Frankiaceae</taxon>
        <taxon>Parafrankia</taxon>
    </lineage>
</organism>
<dbReference type="Proteomes" id="UP000198802">
    <property type="component" value="Unassembled WGS sequence"/>
</dbReference>
<sequence length="246" mass="26475">MRNGDSTDIDADDEWMWNNDDWFTPWPWLPGEFRWLDYPWAASSVAGLPDAALRGMAASGVGDDQDSVGGSTAETTPSTATAATRWEFDSGGLRALWPEPSDSLIVGLLPASIQSGGEAQEMLLCDLIRVDADVMVGASIGVAQLATVGLVVLHRRFTSLMQTRVAWAVGVRLRQARLAAGTLPRVVMAGSLPSDDMIPDGVTFSAHRVHLRDHGVISPVQVWEANFPPLVTDGENTVRQAPRGLT</sequence>
<name>A0A0S4QQ61_9ACTN</name>
<proteinExistence type="predicted"/>
<evidence type="ECO:0000256" key="1">
    <source>
        <dbReference type="SAM" id="MobiDB-lite"/>
    </source>
</evidence>
<evidence type="ECO:0000313" key="3">
    <source>
        <dbReference type="EMBL" id="CUU57460.1"/>
    </source>
</evidence>
<dbReference type="EMBL" id="FAOZ01000012">
    <property type="protein sequence ID" value="CUU57460.1"/>
    <property type="molecule type" value="Genomic_DNA"/>
</dbReference>
<evidence type="ECO:0000313" key="4">
    <source>
        <dbReference type="Proteomes" id="UP000198802"/>
    </source>
</evidence>
<reference evidence="4" key="1">
    <citation type="submission" date="2015-11" db="EMBL/GenBank/DDBJ databases">
        <authorList>
            <person name="Varghese N."/>
        </authorList>
    </citation>
    <scope>NUCLEOTIDE SEQUENCE [LARGE SCALE GENOMIC DNA]</scope>
    <source>
        <strain evidence="4">DSM 45899</strain>
    </source>
</reference>
<accession>A0A0S4QQ61</accession>
<dbReference type="AlphaFoldDB" id="A0A0S4QQ61"/>
<keyword evidence="4" id="KW-1185">Reference proteome</keyword>
<evidence type="ECO:0000256" key="2">
    <source>
        <dbReference type="SAM" id="Phobius"/>
    </source>
</evidence>
<gene>
    <name evidence="3" type="ORF">Ga0074812_112120</name>
</gene>
<feature type="transmembrane region" description="Helical" evidence="2">
    <location>
        <begin position="134"/>
        <end position="153"/>
    </location>
</feature>
<feature type="region of interest" description="Disordered" evidence="1">
    <location>
        <begin position="59"/>
        <end position="80"/>
    </location>
</feature>
<dbReference type="RefSeq" id="WP_226930942.1">
    <property type="nucleotide sequence ID" value="NZ_FAOZ01000012.1"/>
</dbReference>